<dbReference type="Proteomes" id="UP001139226">
    <property type="component" value="Unassembled WGS sequence"/>
</dbReference>
<keyword evidence="1" id="KW-0732">Signal</keyword>
<protein>
    <submittedName>
        <fullName evidence="2">Aspartic peptidase</fullName>
    </submittedName>
</protein>
<comment type="caution">
    <text evidence="2">The sequence shown here is derived from an EMBL/GenBank/DDBJ whole genome shotgun (WGS) entry which is preliminary data.</text>
</comment>
<gene>
    <name evidence="2" type="ORF">ML462_10560</name>
</gene>
<sequence>MNKHLFFLILFACFSIICNSQINQFDSEGRRNGPWKVNFEGTSKPKFEGTFDHGKEIGTFKFYKKGFYDHPSAIMNFENGKDSVHVTYYTQKGKEISEGKMIDKKREGKWIYYHQESDSIMMLEEYKNDKLHGSQKTYYPNGQIAENTEYSIGEKHGKSLIYANNGQITKDLSYMEGQLHGPAIYYNVNGEKIMEGGYSNGSKSGTWKYYEQGKLKNEEDY</sequence>
<dbReference type="AlphaFoldDB" id="A0A9X1V4Q2"/>
<reference evidence="2" key="1">
    <citation type="submission" date="2022-03" db="EMBL/GenBank/DDBJ databases">
        <title>Gramella crocea sp. nov., isolated from activated sludge of a seafood processing plant.</title>
        <authorList>
            <person name="Zhang X."/>
        </authorList>
    </citation>
    <scope>NUCLEOTIDE SEQUENCE</scope>
    <source>
        <strain evidence="2">YJ019</strain>
    </source>
</reference>
<keyword evidence="3" id="KW-1185">Reference proteome</keyword>
<dbReference type="PANTHER" id="PTHR33706:SF1">
    <property type="entry name" value="TPR REPEAT PROTEIN"/>
    <property type="match status" value="1"/>
</dbReference>
<dbReference type="RefSeq" id="WP_240713780.1">
    <property type="nucleotide sequence ID" value="NZ_JAKVTV010000003.1"/>
</dbReference>
<evidence type="ECO:0000313" key="2">
    <source>
        <dbReference type="EMBL" id="MCH4823611.1"/>
    </source>
</evidence>
<evidence type="ECO:0000256" key="1">
    <source>
        <dbReference type="SAM" id="SignalP"/>
    </source>
</evidence>
<proteinExistence type="predicted"/>
<dbReference type="SUPFAM" id="SSF82185">
    <property type="entry name" value="Histone H3 K4-specific methyltransferase SET7/9 N-terminal domain"/>
    <property type="match status" value="1"/>
</dbReference>
<accession>A0A9X1V4Q2</accession>
<dbReference type="PANTHER" id="PTHR33706">
    <property type="entry name" value="MORN VARIANT REPEAT PROTEIN"/>
    <property type="match status" value="1"/>
</dbReference>
<name>A0A9X1V4Q2_9FLAO</name>
<feature type="chain" id="PRO_5040964351" evidence="1">
    <location>
        <begin position="21"/>
        <end position="221"/>
    </location>
</feature>
<feature type="signal peptide" evidence="1">
    <location>
        <begin position="1"/>
        <end position="20"/>
    </location>
</feature>
<organism evidence="2 3">
    <name type="scientific">Christiangramia lutea</name>
    <dbReference type="NCBI Taxonomy" id="1607951"/>
    <lineage>
        <taxon>Bacteria</taxon>
        <taxon>Pseudomonadati</taxon>
        <taxon>Bacteroidota</taxon>
        <taxon>Flavobacteriia</taxon>
        <taxon>Flavobacteriales</taxon>
        <taxon>Flavobacteriaceae</taxon>
        <taxon>Christiangramia</taxon>
    </lineage>
</organism>
<evidence type="ECO:0000313" key="3">
    <source>
        <dbReference type="Proteomes" id="UP001139226"/>
    </source>
</evidence>
<dbReference type="EMBL" id="JAKVTV010000003">
    <property type="protein sequence ID" value="MCH4823611.1"/>
    <property type="molecule type" value="Genomic_DNA"/>
</dbReference>
<dbReference type="Gene3D" id="2.20.110.10">
    <property type="entry name" value="Histone H3 K4-specific methyltransferase SET7/9 N-terminal domain"/>
    <property type="match status" value="2"/>
</dbReference>